<protein>
    <submittedName>
        <fullName evidence="1">Uncharacterized protein</fullName>
    </submittedName>
</protein>
<gene>
    <name evidence="1" type="ORF">NATE_115</name>
</gene>
<evidence type="ECO:0000313" key="1">
    <source>
        <dbReference type="EMBL" id="UGO50968.1"/>
    </source>
</evidence>
<dbReference type="EMBL" id="OK499992">
    <property type="protein sequence ID" value="UGO50968.1"/>
    <property type="molecule type" value="Genomic_DNA"/>
</dbReference>
<evidence type="ECO:0000313" key="2">
    <source>
        <dbReference type="Proteomes" id="UP000827544"/>
    </source>
</evidence>
<sequence>MNKQTDTNTLLRNVDALHKKYGRKLNTNEKWIVAYWQQCDKIKIEDGKIEVSDILNNATNPSYILDTINLHRVMRQVK</sequence>
<keyword evidence="2" id="KW-1185">Reference proteome</keyword>
<name>A0AAE8YUD4_9CAUD</name>
<proteinExistence type="predicted"/>
<accession>A0AAE8YUD4</accession>
<reference evidence="1" key="1">
    <citation type="submission" date="2021-10" db="EMBL/GenBank/DDBJ databases">
        <authorList>
            <person name="Lavering E.D."/>
            <person name="James R."/>
            <person name="Fairholm J.D."/>
            <person name="Ogilvie B.H."/>
            <person name="Thurgood T.L."/>
            <person name="Robison R.A."/>
            <person name="Grose J.H."/>
        </authorList>
    </citation>
    <scope>NUCLEOTIDE SEQUENCE</scope>
</reference>
<dbReference type="Proteomes" id="UP000827544">
    <property type="component" value="Segment"/>
</dbReference>
<organism evidence="1 2">
    <name type="scientific">Bacillus phage vB_BanS_Nate</name>
    <dbReference type="NCBI Taxonomy" id="2894788"/>
    <lineage>
        <taxon>Viruses</taxon>
        <taxon>Duplodnaviria</taxon>
        <taxon>Heunggongvirae</taxon>
        <taxon>Uroviricota</taxon>
        <taxon>Caudoviricetes</taxon>
        <taxon>Joanripponvirinae</taxon>
        <taxon>Natevirus</taxon>
        <taxon>Natevirus nate</taxon>
    </lineage>
</organism>